<dbReference type="InterPro" id="IPR006143">
    <property type="entry name" value="RND_pump_MFP"/>
</dbReference>
<dbReference type="InterPro" id="IPR058634">
    <property type="entry name" value="AaeA-lik-b-barrel"/>
</dbReference>
<comment type="similarity">
    <text evidence="2">Belongs to the membrane fusion protein (MFP) (TC 8.A.1) family.</text>
</comment>
<evidence type="ECO:0000259" key="7">
    <source>
        <dbReference type="Pfam" id="PF25876"/>
    </source>
</evidence>
<dbReference type="AlphaFoldDB" id="A0A1E5E6T9"/>
<dbReference type="Pfam" id="PF25963">
    <property type="entry name" value="Beta-barrel_AAEA"/>
    <property type="match status" value="1"/>
</dbReference>
<evidence type="ECO:0000256" key="4">
    <source>
        <dbReference type="ARBA" id="ARBA00022989"/>
    </source>
</evidence>
<comment type="subcellular location">
    <subcellularLocation>
        <location evidence="1">Membrane</location>
        <topology evidence="1">Single-pass membrane protein</topology>
    </subcellularLocation>
</comment>
<dbReference type="NCBIfam" id="TIGR01730">
    <property type="entry name" value="RND_mfp"/>
    <property type="match status" value="1"/>
</dbReference>
<evidence type="ECO:0000313" key="11">
    <source>
        <dbReference type="Proteomes" id="UP000094070"/>
    </source>
</evidence>
<protein>
    <submittedName>
        <fullName evidence="10">Efflux transporter periplasmic adaptor subunit</fullName>
    </submittedName>
</protein>
<dbReference type="EMBL" id="AJYK02000003">
    <property type="protein sequence ID" value="OEF30059.1"/>
    <property type="molecule type" value="Genomic_DNA"/>
</dbReference>
<feature type="transmembrane region" description="Helical" evidence="6">
    <location>
        <begin position="7"/>
        <end position="26"/>
    </location>
</feature>
<dbReference type="InterPro" id="IPR058625">
    <property type="entry name" value="MdtA-like_BSH"/>
</dbReference>
<feature type="domain" description="Multidrug resistance protein MdtA-like barrel-sandwich hybrid" evidence="8">
    <location>
        <begin position="43"/>
        <end position="175"/>
    </location>
</feature>
<evidence type="ECO:0000256" key="2">
    <source>
        <dbReference type="ARBA" id="ARBA00009477"/>
    </source>
</evidence>
<keyword evidence="11" id="KW-1185">Reference proteome</keyword>
<dbReference type="Pfam" id="PF25917">
    <property type="entry name" value="BSH_RND"/>
    <property type="match status" value="1"/>
</dbReference>
<sequence length="285" mass="32142">MKMKNIKYFSTLFVVVLAFLAGWWMWNYYMQSPWTRDGKVRAEVVDVAALVSGQVIEVHLVDNQAVKKGDLLFTIDPKPFQIEVDKETAAVATAKANSDKAKNEYDRRRNMQRSTISKEELDESEMEFKAMQAQHAAAQAGLEKAKWRLQQTKIYAPVDGYITKMKARAGRYALVGIPMVGVLDSDSFYVQGYFEETKLKHIQQGSKAEVVLYSSQQKLTGEVQSIGRAITDLNEMSDPELVSNVKPNVPWVRLAQRVPVKIKLHNVPKGIRLIAGTTCSISIQQ</sequence>
<dbReference type="GO" id="GO:0016020">
    <property type="term" value="C:membrane"/>
    <property type="evidence" value="ECO:0007669"/>
    <property type="project" value="InterPro"/>
</dbReference>
<dbReference type="GO" id="GO:0022857">
    <property type="term" value="F:transmembrane transporter activity"/>
    <property type="evidence" value="ECO:0007669"/>
    <property type="project" value="InterPro"/>
</dbReference>
<keyword evidence="5 6" id="KW-0472">Membrane</keyword>
<dbReference type="Gene3D" id="1.10.287.470">
    <property type="entry name" value="Helix hairpin bin"/>
    <property type="match status" value="1"/>
</dbReference>
<dbReference type="eggNOG" id="COG1566">
    <property type="taxonomic scope" value="Bacteria"/>
</dbReference>
<feature type="domain" description="Multidrug resistance protein MdtA-like alpha-helical hairpin" evidence="7">
    <location>
        <begin position="87"/>
        <end position="152"/>
    </location>
</feature>
<evidence type="ECO:0000259" key="8">
    <source>
        <dbReference type="Pfam" id="PF25917"/>
    </source>
</evidence>
<keyword evidence="3 6" id="KW-0812">Transmembrane</keyword>
<evidence type="ECO:0000313" key="10">
    <source>
        <dbReference type="EMBL" id="OEF30059.1"/>
    </source>
</evidence>
<proteinExistence type="inferred from homology"/>
<organism evidence="10 11">
    <name type="scientific">Vibrio rumoiensis 1S-45</name>
    <dbReference type="NCBI Taxonomy" id="1188252"/>
    <lineage>
        <taxon>Bacteria</taxon>
        <taxon>Pseudomonadati</taxon>
        <taxon>Pseudomonadota</taxon>
        <taxon>Gammaproteobacteria</taxon>
        <taxon>Vibrionales</taxon>
        <taxon>Vibrionaceae</taxon>
        <taxon>Vibrio</taxon>
    </lineage>
</organism>
<comment type="caution">
    <text evidence="10">The sequence shown here is derived from an EMBL/GenBank/DDBJ whole genome shotgun (WGS) entry which is preliminary data.</text>
</comment>
<reference evidence="10 11" key="1">
    <citation type="journal article" date="2012" name="Science">
        <title>Ecological populations of bacteria act as socially cohesive units of antibiotic production and resistance.</title>
        <authorList>
            <person name="Cordero O.X."/>
            <person name="Wildschutte H."/>
            <person name="Kirkup B."/>
            <person name="Proehl S."/>
            <person name="Ngo L."/>
            <person name="Hussain F."/>
            <person name="Le Roux F."/>
            <person name="Mincer T."/>
            <person name="Polz M.F."/>
        </authorList>
    </citation>
    <scope>NUCLEOTIDE SEQUENCE [LARGE SCALE GENOMIC DNA]</scope>
    <source>
        <strain evidence="10 11">1S-45</strain>
    </source>
</reference>
<dbReference type="OrthoDB" id="9811754at2"/>
<dbReference type="InterPro" id="IPR058624">
    <property type="entry name" value="MdtA-like_HH"/>
</dbReference>
<gene>
    <name evidence="10" type="ORF">A1QC_03460</name>
</gene>
<dbReference type="PANTHER" id="PTHR30367:SF13">
    <property type="entry name" value="MULTIDRUG RESISTANCE EFFLUX PUMP"/>
    <property type="match status" value="1"/>
</dbReference>
<accession>A0A1E5E6T9</accession>
<evidence type="ECO:0000256" key="5">
    <source>
        <dbReference type="ARBA" id="ARBA00023136"/>
    </source>
</evidence>
<dbReference type="Gene3D" id="2.40.30.170">
    <property type="match status" value="1"/>
</dbReference>
<dbReference type="SUPFAM" id="SSF111369">
    <property type="entry name" value="HlyD-like secretion proteins"/>
    <property type="match status" value="1"/>
</dbReference>
<dbReference type="InterPro" id="IPR050393">
    <property type="entry name" value="MFP_Efflux_Pump"/>
</dbReference>
<evidence type="ECO:0000256" key="3">
    <source>
        <dbReference type="ARBA" id="ARBA00022692"/>
    </source>
</evidence>
<dbReference type="PANTHER" id="PTHR30367">
    <property type="entry name" value="P-HYDROXYBENZOIC ACID EFFLUX PUMP SUBUNIT AAEA-RELATED"/>
    <property type="match status" value="1"/>
</dbReference>
<keyword evidence="4 6" id="KW-1133">Transmembrane helix</keyword>
<dbReference type="Gene3D" id="2.40.50.100">
    <property type="match status" value="1"/>
</dbReference>
<evidence type="ECO:0000256" key="1">
    <source>
        <dbReference type="ARBA" id="ARBA00004167"/>
    </source>
</evidence>
<name>A0A1E5E6T9_9VIBR</name>
<dbReference type="Pfam" id="PF25876">
    <property type="entry name" value="HH_MFP_RND"/>
    <property type="match status" value="1"/>
</dbReference>
<dbReference type="Proteomes" id="UP000094070">
    <property type="component" value="Unassembled WGS sequence"/>
</dbReference>
<evidence type="ECO:0000259" key="9">
    <source>
        <dbReference type="Pfam" id="PF25963"/>
    </source>
</evidence>
<dbReference type="STRING" id="1188252.A1QC_03460"/>
<feature type="domain" description="p-hydroxybenzoic acid efflux pump subunit AaeA-like beta-barrel" evidence="9">
    <location>
        <begin position="187"/>
        <end position="283"/>
    </location>
</feature>
<dbReference type="RefSeq" id="WP_017025383.1">
    <property type="nucleotide sequence ID" value="NZ_AJYK02000003.1"/>
</dbReference>
<evidence type="ECO:0000256" key="6">
    <source>
        <dbReference type="SAM" id="Phobius"/>
    </source>
</evidence>